<feature type="transmembrane region" description="Helical" evidence="1">
    <location>
        <begin position="354"/>
        <end position="372"/>
    </location>
</feature>
<feature type="transmembrane region" description="Helical" evidence="1">
    <location>
        <begin position="36"/>
        <end position="53"/>
    </location>
</feature>
<feature type="transmembrane region" description="Helical" evidence="1">
    <location>
        <begin position="97"/>
        <end position="124"/>
    </location>
</feature>
<keyword evidence="1" id="KW-0812">Transmembrane</keyword>
<keyword evidence="1" id="KW-1133">Transmembrane helix</keyword>
<feature type="transmembrane region" description="Helical" evidence="1">
    <location>
        <begin position="562"/>
        <end position="580"/>
    </location>
</feature>
<name>A0A5C6BBI0_9PLAN</name>
<evidence type="ECO:0000256" key="1">
    <source>
        <dbReference type="SAM" id="Phobius"/>
    </source>
</evidence>
<evidence type="ECO:0000313" key="3">
    <source>
        <dbReference type="Proteomes" id="UP000320735"/>
    </source>
</evidence>
<feature type="transmembrane region" description="Helical" evidence="1">
    <location>
        <begin position="177"/>
        <end position="198"/>
    </location>
</feature>
<feature type="transmembrane region" description="Helical" evidence="1">
    <location>
        <begin position="210"/>
        <end position="233"/>
    </location>
</feature>
<dbReference type="Proteomes" id="UP000320735">
    <property type="component" value="Unassembled WGS sequence"/>
</dbReference>
<feature type="transmembrane region" description="Helical" evidence="1">
    <location>
        <begin position="665"/>
        <end position="682"/>
    </location>
</feature>
<comment type="caution">
    <text evidence="2">The sequence shown here is derived from an EMBL/GenBank/DDBJ whole genome shotgun (WGS) entry which is preliminary data.</text>
</comment>
<feature type="transmembrane region" description="Helical" evidence="1">
    <location>
        <begin position="379"/>
        <end position="400"/>
    </location>
</feature>
<feature type="transmembrane region" description="Helical" evidence="1">
    <location>
        <begin position="310"/>
        <end position="334"/>
    </location>
</feature>
<feature type="transmembrane region" description="Helical" evidence="1">
    <location>
        <begin position="136"/>
        <end position="157"/>
    </location>
</feature>
<feature type="transmembrane region" description="Helical" evidence="1">
    <location>
        <begin position="600"/>
        <end position="620"/>
    </location>
</feature>
<feature type="transmembrane region" description="Helical" evidence="1">
    <location>
        <begin position="65"/>
        <end position="85"/>
    </location>
</feature>
<feature type="transmembrane region" description="Helical" evidence="1">
    <location>
        <begin position="12"/>
        <end position="30"/>
    </location>
</feature>
<keyword evidence="1" id="KW-0472">Membrane</keyword>
<feature type="transmembrane region" description="Helical" evidence="1">
    <location>
        <begin position="478"/>
        <end position="498"/>
    </location>
</feature>
<sequence>MPPQESNPLLRPLSILLAGVSLAIGWGIRGNYGHETGAMFPGALTAIAVCLLSGREDWRQRVGQFALFGMLGWGFGGSMSYMQVIGFSQSGHAPTQLFGFAGLFLIGFLWAALGGMGTALPAVMDKQRLNNIFKPLVSLLAIWVVLYVALFPIMRLVQAYLEIDGFPAPMQRQESGLYWFDSDWFTVLFVLSGVLLFDFINRRCSQWPQLLLFSAIGAVVGLGVLFGLTQLGWTEAIYNTLVQHQGVYGDRFTADQLAVTNWPPIILHFATHEKFLCTGDLLGILLGLLVGITVYFAMYGQFRDDSGLFLWMAVGWFVCFLALPVLGSLLFITIDGVRYAFADIGGLRMTPPRGDNWAGVLGTFLGASIYLLRHQLKAVVLAGVVCGIIGGVGFSGISLLQGLLLSVGNERVSADLAIQQKWTEWQQTEWEPTDWMDKTQKMPTPAFVNELRESRKEELAPWQHFHRQNWHSFLEQSYGFVNGLAVIFAMAILLPRVPKLDDDVVPRQRWTEIVSITFALPALLFVNMYKNIKDWSPLEGAKKLLPNVMKAPWIDFEMSAGGWFNFFFTLATVAFVGLMIAHTRRRLAIVPESWIGRGQLLYFLLLWAFVLGNFAKALAYFGEGRLLTEGIIIVNAVIATVLVLLLPREGEQVRQYGEVNFNRWLLGSAVLGLILFATVPFIERKSLRSVYGDARVGHGGINRRFDPNANWNRIPLLKGQQHR</sequence>
<dbReference type="EMBL" id="SJPP01000002">
    <property type="protein sequence ID" value="TWU09340.1"/>
    <property type="molecule type" value="Genomic_DNA"/>
</dbReference>
<feature type="transmembrane region" description="Helical" evidence="1">
    <location>
        <begin position="510"/>
        <end position="529"/>
    </location>
</feature>
<proteinExistence type="predicted"/>
<feature type="transmembrane region" description="Helical" evidence="1">
    <location>
        <begin position="626"/>
        <end position="645"/>
    </location>
</feature>
<gene>
    <name evidence="2" type="ORF">CA54_45810</name>
</gene>
<evidence type="ECO:0000313" key="2">
    <source>
        <dbReference type="EMBL" id="TWU09340.1"/>
    </source>
</evidence>
<protein>
    <submittedName>
        <fullName evidence="2">Uncharacterized protein</fullName>
    </submittedName>
</protein>
<dbReference type="AlphaFoldDB" id="A0A5C6BBI0"/>
<reference evidence="2 3" key="1">
    <citation type="submission" date="2019-02" db="EMBL/GenBank/DDBJ databases">
        <title>Deep-cultivation of Planctomycetes and their phenomic and genomic characterization uncovers novel biology.</title>
        <authorList>
            <person name="Wiegand S."/>
            <person name="Jogler M."/>
            <person name="Boedeker C."/>
            <person name="Pinto D."/>
            <person name="Vollmers J."/>
            <person name="Rivas-Marin E."/>
            <person name="Kohn T."/>
            <person name="Peeters S.H."/>
            <person name="Heuer A."/>
            <person name="Rast P."/>
            <person name="Oberbeckmann S."/>
            <person name="Bunk B."/>
            <person name="Jeske O."/>
            <person name="Meyerdierks A."/>
            <person name="Storesund J.E."/>
            <person name="Kallscheuer N."/>
            <person name="Luecker S."/>
            <person name="Lage O.M."/>
            <person name="Pohl T."/>
            <person name="Merkel B.J."/>
            <person name="Hornburger P."/>
            <person name="Mueller R.-W."/>
            <person name="Bruemmer F."/>
            <person name="Labrenz M."/>
            <person name="Spormann A.M."/>
            <person name="Op Den Camp H."/>
            <person name="Overmann J."/>
            <person name="Amann R."/>
            <person name="Jetten M.S.M."/>
            <person name="Mascher T."/>
            <person name="Medema M.H."/>
            <person name="Devos D.P."/>
            <person name="Kaster A.-K."/>
            <person name="Ovreas L."/>
            <person name="Rohde M."/>
            <person name="Galperin M.Y."/>
            <person name="Jogler C."/>
        </authorList>
    </citation>
    <scope>NUCLEOTIDE SEQUENCE [LARGE SCALE GENOMIC DNA]</scope>
    <source>
        <strain evidence="2 3">CA54</strain>
    </source>
</reference>
<keyword evidence="3" id="KW-1185">Reference proteome</keyword>
<accession>A0A5C6BBI0</accession>
<feature type="transmembrane region" description="Helical" evidence="1">
    <location>
        <begin position="281"/>
        <end position="298"/>
    </location>
</feature>
<organism evidence="2 3">
    <name type="scientific">Symmachiella macrocystis</name>
    <dbReference type="NCBI Taxonomy" id="2527985"/>
    <lineage>
        <taxon>Bacteria</taxon>
        <taxon>Pseudomonadati</taxon>
        <taxon>Planctomycetota</taxon>
        <taxon>Planctomycetia</taxon>
        <taxon>Planctomycetales</taxon>
        <taxon>Planctomycetaceae</taxon>
        <taxon>Symmachiella</taxon>
    </lineage>
</organism>